<dbReference type="OrthoDB" id="417078at2759"/>
<evidence type="ECO:0000256" key="14">
    <source>
        <dbReference type="SAM" id="MobiDB-lite"/>
    </source>
</evidence>
<dbReference type="Pfam" id="PF00498">
    <property type="entry name" value="FHA"/>
    <property type="match status" value="1"/>
</dbReference>
<dbReference type="SMART" id="SM00100">
    <property type="entry name" value="cNMP"/>
    <property type="match status" value="2"/>
</dbReference>
<dbReference type="Pfam" id="PF02197">
    <property type="entry name" value="RIIa"/>
    <property type="match status" value="1"/>
</dbReference>
<dbReference type="Proteomes" id="UP000789739">
    <property type="component" value="Unassembled WGS sequence"/>
</dbReference>
<feature type="DNA-binding region" description="Fork-head" evidence="13">
    <location>
        <begin position="153"/>
        <end position="247"/>
    </location>
</feature>
<dbReference type="GO" id="GO:0003700">
    <property type="term" value="F:DNA-binding transcription factor activity"/>
    <property type="evidence" value="ECO:0007669"/>
    <property type="project" value="InterPro"/>
</dbReference>
<dbReference type="GO" id="GO:0030552">
    <property type="term" value="F:cAMP binding"/>
    <property type="evidence" value="ECO:0007669"/>
    <property type="project" value="UniProtKB-KW"/>
</dbReference>
<evidence type="ECO:0000259" key="15">
    <source>
        <dbReference type="PROSITE" id="PS50006"/>
    </source>
</evidence>
<dbReference type="SMART" id="SM00240">
    <property type="entry name" value="FHA"/>
    <property type="match status" value="1"/>
</dbReference>
<dbReference type="GO" id="GO:0005829">
    <property type="term" value="C:cytosol"/>
    <property type="evidence" value="ECO:0007669"/>
    <property type="project" value="TreeGrafter"/>
</dbReference>
<evidence type="ECO:0000256" key="2">
    <source>
        <dbReference type="ARBA" id="ARBA00005753"/>
    </source>
</evidence>
<keyword evidence="5" id="KW-0116">cAMP-binding</keyword>
<dbReference type="GO" id="GO:0005634">
    <property type="term" value="C:nucleus"/>
    <property type="evidence" value="ECO:0007669"/>
    <property type="project" value="UniProtKB-SubCell"/>
</dbReference>
<evidence type="ECO:0000256" key="12">
    <source>
        <dbReference type="ARBA" id="ARBA00023242"/>
    </source>
</evidence>
<dbReference type="InterPro" id="IPR001766">
    <property type="entry name" value="Fork_head_dom"/>
</dbReference>
<dbReference type="Gene3D" id="2.60.200.20">
    <property type="match status" value="1"/>
</dbReference>
<dbReference type="InterPro" id="IPR018490">
    <property type="entry name" value="cNMP-bd_dom_sf"/>
</dbReference>
<evidence type="ECO:0000256" key="8">
    <source>
        <dbReference type="ARBA" id="ARBA00023015"/>
    </source>
</evidence>
<dbReference type="InterPro" id="IPR050503">
    <property type="entry name" value="cAMP-dep_PK_reg_su-like"/>
</dbReference>
<dbReference type="InterPro" id="IPR036388">
    <property type="entry name" value="WH-like_DNA-bd_sf"/>
</dbReference>
<organism evidence="18 19">
    <name type="scientific">Paraglomus brasilianum</name>
    <dbReference type="NCBI Taxonomy" id="144538"/>
    <lineage>
        <taxon>Eukaryota</taxon>
        <taxon>Fungi</taxon>
        <taxon>Fungi incertae sedis</taxon>
        <taxon>Mucoromycota</taxon>
        <taxon>Glomeromycotina</taxon>
        <taxon>Glomeromycetes</taxon>
        <taxon>Paraglomerales</taxon>
        <taxon>Paraglomeraceae</taxon>
        <taxon>Paraglomus</taxon>
    </lineage>
</organism>
<keyword evidence="12 13" id="KW-0539">Nucleus</keyword>
<feature type="domain" description="Fork-head" evidence="16">
    <location>
        <begin position="153"/>
        <end position="247"/>
    </location>
</feature>
<dbReference type="SUPFAM" id="SSF46785">
    <property type="entry name" value="Winged helix' DNA-binding domain"/>
    <property type="match status" value="1"/>
</dbReference>
<feature type="compositionally biased region" description="Polar residues" evidence="14">
    <location>
        <begin position="291"/>
        <end position="336"/>
    </location>
</feature>
<dbReference type="FunFam" id="1.10.10.10:FF:000030">
    <property type="entry name" value="Forkhead box protein K2"/>
    <property type="match status" value="1"/>
</dbReference>
<dbReference type="PROSITE" id="PS50039">
    <property type="entry name" value="FORK_HEAD_3"/>
    <property type="match status" value="1"/>
</dbReference>
<name>A0A9N9FL71_9GLOM</name>
<dbReference type="Pfam" id="PF00027">
    <property type="entry name" value="cNMP_binding"/>
    <property type="match status" value="2"/>
</dbReference>
<dbReference type="GO" id="GO:0033554">
    <property type="term" value="P:cellular response to stress"/>
    <property type="evidence" value="ECO:0007669"/>
    <property type="project" value="UniProtKB-ARBA"/>
</dbReference>
<feature type="compositionally biased region" description="Polar residues" evidence="14">
    <location>
        <begin position="350"/>
        <end position="360"/>
    </location>
</feature>
<keyword evidence="11" id="KW-0804">Transcription</keyword>
<dbReference type="GO" id="GO:0005952">
    <property type="term" value="C:cAMP-dependent protein kinase complex"/>
    <property type="evidence" value="ECO:0007669"/>
    <property type="project" value="InterPro"/>
</dbReference>
<dbReference type="EMBL" id="CAJVPI010000483">
    <property type="protein sequence ID" value="CAG8540807.1"/>
    <property type="molecule type" value="Genomic_DNA"/>
</dbReference>
<dbReference type="PRINTS" id="PR00103">
    <property type="entry name" value="CAMPKINASE"/>
</dbReference>
<comment type="caution">
    <text evidence="18">The sequence shown here is derived from an EMBL/GenBank/DDBJ whole genome shotgun (WGS) entry which is preliminary data.</text>
</comment>
<feature type="region of interest" description="Disordered" evidence="14">
    <location>
        <begin position="114"/>
        <end position="133"/>
    </location>
</feature>
<dbReference type="SUPFAM" id="SSF49879">
    <property type="entry name" value="SMAD/FHA domain"/>
    <property type="match status" value="1"/>
</dbReference>
<dbReference type="Gene3D" id="1.10.10.10">
    <property type="entry name" value="Winged helix-like DNA-binding domain superfamily/Winged helix DNA-binding domain"/>
    <property type="match status" value="1"/>
</dbReference>
<feature type="compositionally biased region" description="Basic residues" evidence="14">
    <location>
        <begin position="242"/>
        <end position="253"/>
    </location>
</feature>
<dbReference type="GO" id="GO:0006357">
    <property type="term" value="P:regulation of transcription by RNA polymerase II"/>
    <property type="evidence" value="ECO:0007669"/>
    <property type="project" value="UniProtKB-ARBA"/>
</dbReference>
<dbReference type="CDD" id="cd20026">
    <property type="entry name" value="FH_FOXK"/>
    <property type="match status" value="1"/>
</dbReference>
<dbReference type="InterPro" id="IPR008984">
    <property type="entry name" value="SMAD_FHA_dom_sf"/>
</dbReference>
<dbReference type="PROSITE" id="PS00888">
    <property type="entry name" value="CNMP_BINDING_1"/>
    <property type="match status" value="1"/>
</dbReference>
<keyword evidence="8" id="KW-0805">Transcription regulation</keyword>
<dbReference type="InterPro" id="IPR030456">
    <property type="entry name" value="TF_fork_head_CS_2"/>
</dbReference>
<dbReference type="Pfam" id="PF00250">
    <property type="entry name" value="Forkhead"/>
    <property type="match status" value="1"/>
</dbReference>
<dbReference type="InterPro" id="IPR018488">
    <property type="entry name" value="cNMP-bd_CS"/>
</dbReference>
<comment type="subcellular location">
    <subcellularLocation>
        <location evidence="1 13">Nucleus</location>
    </subcellularLocation>
</comment>
<dbReference type="AlphaFoldDB" id="A0A9N9FL71"/>
<proteinExistence type="inferred from homology"/>
<keyword evidence="10" id="KW-0114">cAMP</keyword>
<evidence type="ECO:0000256" key="4">
    <source>
        <dbReference type="ARBA" id="ARBA00022553"/>
    </source>
</evidence>
<keyword evidence="4" id="KW-0597">Phosphoprotein</keyword>
<evidence type="ECO:0000256" key="7">
    <source>
        <dbReference type="ARBA" id="ARBA00022741"/>
    </source>
</evidence>
<dbReference type="CDD" id="cd22701">
    <property type="entry name" value="FHA_FKH1-like"/>
    <property type="match status" value="1"/>
</dbReference>
<keyword evidence="19" id="KW-1185">Reference proteome</keyword>
<evidence type="ECO:0000256" key="1">
    <source>
        <dbReference type="ARBA" id="ARBA00004123"/>
    </source>
</evidence>
<dbReference type="Gene3D" id="1.20.890.10">
    <property type="entry name" value="cAMP-dependent protein kinase regulatory subunit, dimerization-anchoring domain"/>
    <property type="match status" value="1"/>
</dbReference>
<dbReference type="PROSITE" id="PS00889">
    <property type="entry name" value="CNMP_BINDING_2"/>
    <property type="match status" value="1"/>
</dbReference>
<feature type="region of interest" description="Disordered" evidence="14">
    <location>
        <begin position="238"/>
        <end position="262"/>
    </location>
</feature>
<feature type="domain" description="FHA" evidence="15">
    <location>
        <begin position="26"/>
        <end position="81"/>
    </location>
</feature>
<protein>
    <recommendedName>
        <fullName evidence="3">cAMP-dependent protein kinase regulatory subunit</fullName>
    </recommendedName>
</protein>
<dbReference type="FunFam" id="2.60.120.10:FF:000006">
    <property type="entry name" value="cAMP-dependent protein kinase type I-alpha regulatory subunit"/>
    <property type="match status" value="1"/>
</dbReference>
<comment type="similarity">
    <text evidence="2">Belongs to the cAMP-dependent kinase regulatory chain family.</text>
</comment>
<keyword evidence="6" id="KW-0677">Repeat</keyword>
<dbReference type="PROSITE" id="PS00658">
    <property type="entry name" value="FORK_HEAD_2"/>
    <property type="match status" value="1"/>
</dbReference>
<evidence type="ECO:0000256" key="3">
    <source>
        <dbReference type="ARBA" id="ARBA00020355"/>
    </source>
</evidence>
<dbReference type="GO" id="GO:0004862">
    <property type="term" value="F:cAMP-dependent protein kinase inhibitor activity"/>
    <property type="evidence" value="ECO:0007669"/>
    <property type="project" value="TreeGrafter"/>
</dbReference>
<dbReference type="Gene3D" id="2.60.120.10">
    <property type="entry name" value="Jelly Rolls"/>
    <property type="match status" value="2"/>
</dbReference>
<feature type="compositionally biased region" description="Polar residues" evidence="14">
    <location>
        <begin position="386"/>
        <end position="395"/>
    </location>
</feature>
<dbReference type="PRINTS" id="PR00053">
    <property type="entry name" value="FORKHEAD"/>
</dbReference>
<gene>
    <name evidence="18" type="ORF">PBRASI_LOCUS4577</name>
</gene>
<feature type="domain" description="Cyclic nucleotide-binding" evidence="17">
    <location>
        <begin position="671"/>
        <end position="791"/>
    </location>
</feature>
<evidence type="ECO:0000259" key="17">
    <source>
        <dbReference type="PROSITE" id="PS50042"/>
    </source>
</evidence>
<keyword evidence="9 13" id="KW-0238">DNA-binding</keyword>
<dbReference type="SMART" id="SM00339">
    <property type="entry name" value="FH"/>
    <property type="match status" value="1"/>
</dbReference>
<dbReference type="InterPro" id="IPR000595">
    <property type="entry name" value="cNMP-bd_dom"/>
</dbReference>
<evidence type="ECO:0000256" key="10">
    <source>
        <dbReference type="ARBA" id="ARBA00023149"/>
    </source>
</evidence>
<dbReference type="FunFam" id="2.60.120.10:FF:000039">
    <property type="entry name" value="cAMP-dependent protein kinase regulatory subunit"/>
    <property type="match status" value="1"/>
</dbReference>
<dbReference type="CDD" id="cd00038">
    <property type="entry name" value="CAP_ED"/>
    <property type="match status" value="2"/>
</dbReference>
<accession>A0A9N9FL71</accession>
<dbReference type="PANTHER" id="PTHR11635">
    <property type="entry name" value="CAMP-DEPENDENT PROTEIN KINASE REGULATORY CHAIN"/>
    <property type="match status" value="1"/>
</dbReference>
<sequence length="912" mass="101760">MDKAPVQAYAKLESESFCYYIRTLQVMLGRKASSSDQVDIHLGPTKAISRQHARLSYNFATQRFELMIFGKNGAFVNEQFVEKGEVVPLENSLTDDESRIRSIRRQQPNVITRSKAKNDPSVATMDARESSSGRVASSIDQSEVFKCQSRTVKPPMSYAALIAQAINAAPHRKLTLNGIYNYITNEYPYYRIAQNGWQNSIRHNLSLNKAFMKVPRKVNEPGKGAFWSIDPNNEGQLCNGAYKKKRPTSRKRSSSTVSYVKSPRAKLPNITIEHCSRFFSGMPPRSRESTITEPTSVSLPRNGVNSESPTETQRLSVPNSISTTPCLPPRSNQPSGLSDVASDIPDTVMESASSVQTLENTHGPVHSALPDRVPSTTNGGNFGALATNQKTLNSPHNASINGTNMTTTELVAAHLSQLTGQPVSSAVIQLSSNRLTPTQLQQLSTAPLVQRPNELIIKFENPGSDQQSIPNSSTRRHNKHNEKVNMTNTATTVTLNSQITPSTSSVFINSHQSFLVDNSGTHRLMDTPPTYFDILNDLNREVFQAQPKDVYQFCANYFNRKLEEQRVKLLANGQQNMQFVQPPGIPDFYSSKASTASTPTTDYYADSDEEMYDEEPGDLPIIPITYNRGRRTSVSAESMAPSQDKDYIKVVIPKTEQQRQRIEASIANNFLFKNLDEEQYKDVIDAMVEKRVIEGEEVIKQGGIGDYFYVVETGTFDVYVSKNGAPPERVNEYGPGGSFGELALMYNAPRAASIVATSDAVLWALDRVTFRRILMENTSRKRRMYETFLEEVPLLVSLEPYERHKIADALESLYYEDGELVIKQGDIGNNFYLIESGEARLTKVDEDGVEHELPGLKKGDYFGELALLNNKPRAVNIRAKGRLKVATLGKKAFVRLLGPVVDIFKRNCDNYD</sequence>
<feature type="region of interest" description="Disordered" evidence="14">
    <location>
        <begin position="278"/>
        <end position="395"/>
    </location>
</feature>
<dbReference type="InterPro" id="IPR036390">
    <property type="entry name" value="WH_DNA-bd_sf"/>
</dbReference>
<evidence type="ECO:0000313" key="19">
    <source>
        <dbReference type="Proteomes" id="UP000789739"/>
    </source>
</evidence>
<dbReference type="SUPFAM" id="SSF47391">
    <property type="entry name" value="Dimerization-anchoring domain of cAMP-dependent PK regulatory subunit"/>
    <property type="match status" value="1"/>
</dbReference>
<feature type="domain" description="Cyclic nucleotide-binding" evidence="17">
    <location>
        <begin position="794"/>
        <end position="912"/>
    </location>
</feature>
<evidence type="ECO:0000256" key="11">
    <source>
        <dbReference type="ARBA" id="ARBA00023163"/>
    </source>
</evidence>
<evidence type="ECO:0000256" key="5">
    <source>
        <dbReference type="ARBA" id="ARBA00022566"/>
    </source>
</evidence>
<dbReference type="InterPro" id="IPR003117">
    <property type="entry name" value="cAMP_dep_PK_reg_su_I/II_a/b"/>
</dbReference>
<evidence type="ECO:0000313" key="18">
    <source>
        <dbReference type="EMBL" id="CAG8540807.1"/>
    </source>
</evidence>
<keyword evidence="7" id="KW-0547">Nucleotide-binding</keyword>
<evidence type="ECO:0000259" key="16">
    <source>
        <dbReference type="PROSITE" id="PS50039"/>
    </source>
</evidence>
<reference evidence="18" key="1">
    <citation type="submission" date="2021-06" db="EMBL/GenBank/DDBJ databases">
        <authorList>
            <person name="Kallberg Y."/>
            <person name="Tangrot J."/>
            <person name="Rosling A."/>
        </authorList>
    </citation>
    <scope>NUCLEOTIDE SEQUENCE</scope>
    <source>
        <strain evidence="18">BR232B</strain>
    </source>
</reference>
<dbReference type="InterPro" id="IPR014710">
    <property type="entry name" value="RmlC-like_jellyroll"/>
</dbReference>
<dbReference type="GO" id="GO:0043565">
    <property type="term" value="F:sequence-specific DNA binding"/>
    <property type="evidence" value="ECO:0007669"/>
    <property type="project" value="InterPro"/>
</dbReference>
<evidence type="ECO:0000256" key="6">
    <source>
        <dbReference type="ARBA" id="ARBA00022737"/>
    </source>
</evidence>
<dbReference type="GO" id="GO:0034236">
    <property type="term" value="F:protein kinase A catalytic subunit binding"/>
    <property type="evidence" value="ECO:0007669"/>
    <property type="project" value="TreeGrafter"/>
</dbReference>
<dbReference type="SUPFAM" id="SSF51206">
    <property type="entry name" value="cAMP-binding domain-like"/>
    <property type="match status" value="2"/>
</dbReference>
<dbReference type="PANTHER" id="PTHR11635:SF152">
    <property type="entry name" value="CAMP-DEPENDENT PROTEIN KINASE TYPE I REGULATORY SUBUNIT-RELATED"/>
    <property type="match status" value="1"/>
</dbReference>
<dbReference type="CDD" id="cd12098">
    <property type="entry name" value="DD_R_ScPKA-like"/>
    <property type="match status" value="1"/>
</dbReference>
<evidence type="ECO:0000256" key="9">
    <source>
        <dbReference type="ARBA" id="ARBA00023125"/>
    </source>
</evidence>
<dbReference type="InterPro" id="IPR000253">
    <property type="entry name" value="FHA_dom"/>
</dbReference>
<dbReference type="PROSITE" id="PS50006">
    <property type="entry name" value="FHA_DOMAIN"/>
    <property type="match status" value="1"/>
</dbReference>
<dbReference type="SMART" id="SM00394">
    <property type="entry name" value="RIIa"/>
    <property type="match status" value="1"/>
</dbReference>
<evidence type="ECO:0000256" key="13">
    <source>
        <dbReference type="PROSITE-ProRule" id="PRU00089"/>
    </source>
</evidence>
<dbReference type="PROSITE" id="PS50042">
    <property type="entry name" value="CNMP_BINDING_3"/>
    <property type="match status" value="2"/>
</dbReference>